<evidence type="ECO:0000313" key="9">
    <source>
        <dbReference type="Proteomes" id="UP000198324"/>
    </source>
</evidence>
<dbReference type="RefSeq" id="WP_089275097.1">
    <property type="nucleotide sequence ID" value="NZ_FZOC01000007.1"/>
</dbReference>
<dbReference type="PANTHER" id="PTHR48111">
    <property type="entry name" value="REGULATOR OF RPOS"/>
    <property type="match status" value="1"/>
</dbReference>
<reference evidence="8 9" key="1">
    <citation type="submission" date="2017-06" db="EMBL/GenBank/DDBJ databases">
        <authorList>
            <person name="Kim H.J."/>
            <person name="Triplett B.A."/>
        </authorList>
    </citation>
    <scope>NUCLEOTIDE SEQUENCE [LARGE SCALE GENOMIC DNA]</scope>
    <source>
        <strain evidence="8 9">DSM 13116</strain>
    </source>
</reference>
<dbReference type="GO" id="GO:0032993">
    <property type="term" value="C:protein-DNA complex"/>
    <property type="evidence" value="ECO:0007669"/>
    <property type="project" value="TreeGrafter"/>
</dbReference>
<dbReference type="Pfam" id="PF00072">
    <property type="entry name" value="Response_reg"/>
    <property type="match status" value="1"/>
</dbReference>
<dbReference type="GO" id="GO:0005829">
    <property type="term" value="C:cytosol"/>
    <property type="evidence" value="ECO:0007669"/>
    <property type="project" value="TreeGrafter"/>
</dbReference>
<dbReference type="InterPro" id="IPR001789">
    <property type="entry name" value="Sig_transdc_resp-reg_receiver"/>
</dbReference>
<evidence type="ECO:0000256" key="1">
    <source>
        <dbReference type="ARBA" id="ARBA00022553"/>
    </source>
</evidence>
<evidence type="ECO:0000256" key="6">
    <source>
        <dbReference type="PROSITE-ProRule" id="PRU00169"/>
    </source>
</evidence>
<dbReference type="InterPro" id="IPR011006">
    <property type="entry name" value="CheY-like_superfamily"/>
</dbReference>
<evidence type="ECO:0000256" key="4">
    <source>
        <dbReference type="ARBA" id="ARBA00023125"/>
    </source>
</evidence>
<dbReference type="GO" id="GO:0000156">
    <property type="term" value="F:phosphorelay response regulator activity"/>
    <property type="evidence" value="ECO:0007669"/>
    <property type="project" value="TreeGrafter"/>
</dbReference>
<name>A0A239C0X9_9BACT</name>
<keyword evidence="1 6" id="KW-0597">Phosphoprotein</keyword>
<evidence type="ECO:0000256" key="3">
    <source>
        <dbReference type="ARBA" id="ARBA00023015"/>
    </source>
</evidence>
<dbReference type="SUPFAM" id="SSF52172">
    <property type="entry name" value="CheY-like"/>
    <property type="match status" value="1"/>
</dbReference>
<dbReference type="PANTHER" id="PTHR48111:SF1">
    <property type="entry name" value="TWO-COMPONENT RESPONSE REGULATOR ORR33"/>
    <property type="match status" value="1"/>
</dbReference>
<dbReference type="SMART" id="SM00448">
    <property type="entry name" value="REC"/>
    <property type="match status" value="1"/>
</dbReference>
<proteinExistence type="predicted"/>
<keyword evidence="3" id="KW-0805">Transcription regulation</keyword>
<gene>
    <name evidence="8" type="ORF">SAMN04488503_2893</name>
</gene>
<dbReference type="PROSITE" id="PS50110">
    <property type="entry name" value="RESPONSE_REGULATORY"/>
    <property type="match status" value="1"/>
</dbReference>
<keyword evidence="5" id="KW-0804">Transcription</keyword>
<dbReference type="OrthoDB" id="5419443at2"/>
<dbReference type="GO" id="GO:0006355">
    <property type="term" value="P:regulation of DNA-templated transcription"/>
    <property type="evidence" value="ECO:0007669"/>
    <property type="project" value="TreeGrafter"/>
</dbReference>
<feature type="modified residue" description="4-aspartylphosphate" evidence="6">
    <location>
        <position position="57"/>
    </location>
</feature>
<evidence type="ECO:0000259" key="7">
    <source>
        <dbReference type="PROSITE" id="PS50110"/>
    </source>
</evidence>
<sequence>MGGARPWRVLVLDDEMHLRVFLKAVFESAGYEAATAKDGQEGLDMLAGFRPDLVCLDVMMPRQGGVRFLEGLRSDPRFGAVRVLVVSAVDGEAFRHGMALLRAGAGPAGRLRGPDGYVEKPATAEVILAEAHRILGGARKAPATSEHEGEA</sequence>
<evidence type="ECO:0000256" key="5">
    <source>
        <dbReference type="ARBA" id="ARBA00023163"/>
    </source>
</evidence>
<dbReference type="AlphaFoldDB" id="A0A239C0X9"/>
<dbReference type="GO" id="GO:0000976">
    <property type="term" value="F:transcription cis-regulatory region binding"/>
    <property type="evidence" value="ECO:0007669"/>
    <property type="project" value="TreeGrafter"/>
</dbReference>
<dbReference type="EMBL" id="FZOC01000007">
    <property type="protein sequence ID" value="SNS13897.1"/>
    <property type="molecule type" value="Genomic_DNA"/>
</dbReference>
<dbReference type="Proteomes" id="UP000198324">
    <property type="component" value="Unassembled WGS sequence"/>
</dbReference>
<dbReference type="Gene3D" id="3.40.50.2300">
    <property type="match status" value="1"/>
</dbReference>
<keyword evidence="2" id="KW-0902">Two-component regulatory system</keyword>
<organism evidence="8 9">
    <name type="scientific">Humidesulfovibrio mexicanus</name>
    <dbReference type="NCBI Taxonomy" id="147047"/>
    <lineage>
        <taxon>Bacteria</taxon>
        <taxon>Pseudomonadati</taxon>
        <taxon>Thermodesulfobacteriota</taxon>
        <taxon>Desulfovibrionia</taxon>
        <taxon>Desulfovibrionales</taxon>
        <taxon>Desulfovibrionaceae</taxon>
        <taxon>Humidesulfovibrio</taxon>
    </lineage>
</organism>
<keyword evidence="9" id="KW-1185">Reference proteome</keyword>
<protein>
    <submittedName>
        <fullName evidence="8">Response regulator receiver domain-containing protein</fullName>
    </submittedName>
</protein>
<feature type="domain" description="Response regulatory" evidence="7">
    <location>
        <begin position="8"/>
        <end position="135"/>
    </location>
</feature>
<keyword evidence="4" id="KW-0238">DNA-binding</keyword>
<evidence type="ECO:0000256" key="2">
    <source>
        <dbReference type="ARBA" id="ARBA00023012"/>
    </source>
</evidence>
<dbReference type="InterPro" id="IPR039420">
    <property type="entry name" value="WalR-like"/>
</dbReference>
<accession>A0A239C0X9</accession>
<evidence type="ECO:0000313" key="8">
    <source>
        <dbReference type="EMBL" id="SNS13897.1"/>
    </source>
</evidence>